<dbReference type="GO" id="GO:0019563">
    <property type="term" value="P:glycerol catabolic process"/>
    <property type="evidence" value="ECO:0007669"/>
    <property type="project" value="TreeGrafter"/>
</dbReference>
<evidence type="ECO:0000259" key="14">
    <source>
        <dbReference type="Pfam" id="PF00370"/>
    </source>
</evidence>
<dbReference type="NCBIfam" id="NF000756">
    <property type="entry name" value="PRK00047.1"/>
    <property type="match status" value="1"/>
</dbReference>
<dbReference type="FunFam" id="3.30.420.40:FF:000007">
    <property type="entry name" value="Glycerol kinase"/>
    <property type="match status" value="1"/>
</dbReference>
<organism evidence="16 17">
    <name type="scientific">Paenisporosarcina antarctica</name>
    <dbReference type="NCBI Taxonomy" id="417367"/>
    <lineage>
        <taxon>Bacteria</taxon>
        <taxon>Bacillati</taxon>
        <taxon>Bacillota</taxon>
        <taxon>Bacilli</taxon>
        <taxon>Bacillales</taxon>
        <taxon>Caryophanaceae</taxon>
        <taxon>Paenisporosarcina</taxon>
    </lineage>
</organism>
<comment type="function">
    <text evidence="11">Key enzyme in the regulation of glycerol uptake and metabolism. Catalyzes the phosphorylation of glycerol to yield sn-glycerol 3-phosphate.</text>
</comment>
<dbReference type="PANTHER" id="PTHR10196">
    <property type="entry name" value="SUGAR KINASE"/>
    <property type="match status" value="1"/>
</dbReference>
<keyword evidence="6 13" id="KW-0418">Kinase</keyword>
<evidence type="ECO:0000313" key="16">
    <source>
        <dbReference type="EMBL" id="QBP42647.1"/>
    </source>
</evidence>
<dbReference type="GO" id="GO:0004370">
    <property type="term" value="F:glycerol kinase activity"/>
    <property type="evidence" value="ECO:0007669"/>
    <property type="project" value="UniProtKB-EC"/>
</dbReference>
<dbReference type="InterPro" id="IPR018484">
    <property type="entry name" value="FGGY_N"/>
</dbReference>
<dbReference type="OrthoDB" id="9805576at2"/>
<protein>
    <recommendedName>
        <fullName evidence="3">glycerol kinase</fullName>
        <ecNumber evidence="3">2.7.1.30</ecNumber>
    </recommendedName>
    <alternativeName>
        <fullName evidence="9">ATP:glycerol 3-phosphotransferase</fullName>
    </alternativeName>
</protein>
<evidence type="ECO:0000256" key="11">
    <source>
        <dbReference type="ARBA" id="ARBA00054633"/>
    </source>
</evidence>
<dbReference type="Pfam" id="PF00370">
    <property type="entry name" value="FGGY_N"/>
    <property type="match status" value="1"/>
</dbReference>
<proteinExistence type="inferred from homology"/>
<evidence type="ECO:0000256" key="3">
    <source>
        <dbReference type="ARBA" id="ARBA00012099"/>
    </source>
</evidence>
<evidence type="ECO:0000256" key="8">
    <source>
        <dbReference type="ARBA" id="ARBA00022840"/>
    </source>
</evidence>
<dbReference type="PIRSF" id="PIRSF000538">
    <property type="entry name" value="GlpK"/>
    <property type="match status" value="1"/>
</dbReference>
<evidence type="ECO:0000256" key="9">
    <source>
        <dbReference type="ARBA" id="ARBA00043149"/>
    </source>
</evidence>
<reference evidence="16 17" key="1">
    <citation type="submission" date="2019-03" db="EMBL/GenBank/DDBJ databases">
        <title>Complete genome sequence of Paenisporosarcina antarctica CGMCC 1.6503T.</title>
        <authorList>
            <person name="Rong J.-C."/>
            <person name="Chi N.-Y."/>
            <person name="Zhang Q.-F."/>
        </authorList>
    </citation>
    <scope>NUCLEOTIDE SEQUENCE [LARGE SCALE GENOMIC DNA]</scope>
    <source>
        <strain evidence="16 17">CGMCC 1.6503</strain>
    </source>
</reference>
<dbReference type="AlphaFoldDB" id="A0A4P7A1G4"/>
<dbReference type="InterPro" id="IPR005999">
    <property type="entry name" value="Glycerol_kin"/>
</dbReference>
<comment type="catalytic activity">
    <reaction evidence="10">
        <text>glycerol + ATP = sn-glycerol 3-phosphate + ADP + H(+)</text>
        <dbReference type="Rhea" id="RHEA:21644"/>
        <dbReference type="ChEBI" id="CHEBI:15378"/>
        <dbReference type="ChEBI" id="CHEBI:17754"/>
        <dbReference type="ChEBI" id="CHEBI:30616"/>
        <dbReference type="ChEBI" id="CHEBI:57597"/>
        <dbReference type="ChEBI" id="CHEBI:456216"/>
        <dbReference type="EC" id="2.7.1.30"/>
    </reaction>
</comment>
<evidence type="ECO:0000259" key="15">
    <source>
        <dbReference type="Pfam" id="PF02782"/>
    </source>
</evidence>
<name>A0A4P7A1G4_9BACL</name>
<dbReference type="PANTHER" id="PTHR10196:SF69">
    <property type="entry name" value="GLYCEROL KINASE"/>
    <property type="match status" value="1"/>
</dbReference>
<dbReference type="Gene3D" id="3.30.420.40">
    <property type="match status" value="2"/>
</dbReference>
<evidence type="ECO:0000256" key="6">
    <source>
        <dbReference type="ARBA" id="ARBA00022777"/>
    </source>
</evidence>
<evidence type="ECO:0000256" key="10">
    <source>
        <dbReference type="ARBA" id="ARBA00052101"/>
    </source>
</evidence>
<keyword evidence="7" id="KW-0319">Glycerol metabolism</keyword>
<keyword evidence="17" id="KW-1185">Reference proteome</keyword>
<feature type="domain" description="Carbohydrate kinase FGGY N-terminal" evidence="14">
    <location>
        <begin position="6"/>
        <end position="253"/>
    </location>
</feature>
<dbReference type="SUPFAM" id="SSF53067">
    <property type="entry name" value="Actin-like ATPase domain"/>
    <property type="match status" value="2"/>
</dbReference>
<dbReference type="RefSeq" id="WP_134211223.1">
    <property type="nucleotide sequence ID" value="NZ_CP038015.1"/>
</dbReference>
<sequence length="496" mass="54874">MTTTEYILAIDQSTSGTKALLVNTTGTITHKRAVSHKQYYPQLGWVEHDPIEIYENVKRVLLEVVESASISLSELSVLAITNQRETIVVWDKETGVPVYNAIVWQCRRTADLCKELKLLGYENAIKSKTGLKLDPYFSASKVKWIMDTIPGVRERANEGKLILGTIDSWLIWKLTGGKVHATDYTNASRTLLYNIHTLEWDAELLEIFRIPAPMLPKVRSSNDEFGVLADADLPFTGLPISGVIGDSQGALFGQKCFEKGMAKATYGTGTSVLMHTGELVRAENGLVTSIAWGINGEISYALEGIIHSTGDTIRWLKENLELINDVNEVESLARSISDNQGIYFVPAFVGLGAPYWNSYARAAIMGISTNTGKAHFVRAALESIAYQVKDAIELMKSESNINMKELRVDGGATANSFLMQFQSDMLATNVVVSNVAELSSMGSVYLAGLGVGIWDSIDEISKLNLENKLYQPTMSDEVRKEYYRGWKQTVQSVLMK</sequence>
<keyword evidence="4 13" id="KW-0808">Transferase</keyword>
<dbReference type="KEGG" id="panc:E2636_16505"/>
<evidence type="ECO:0000256" key="2">
    <source>
        <dbReference type="ARBA" id="ARBA00009156"/>
    </source>
</evidence>
<dbReference type="NCBIfam" id="TIGR01311">
    <property type="entry name" value="glycerol_kin"/>
    <property type="match status" value="1"/>
</dbReference>
<dbReference type="EMBL" id="CP038015">
    <property type="protein sequence ID" value="QBP42647.1"/>
    <property type="molecule type" value="Genomic_DNA"/>
</dbReference>
<evidence type="ECO:0000256" key="13">
    <source>
        <dbReference type="RuleBase" id="RU003733"/>
    </source>
</evidence>
<evidence type="ECO:0000256" key="5">
    <source>
        <dbReference type="ARBA" id="ARBA00022741"/>
    </source>
</evidence>
<dbReference type="InterPro" id="IPR018483">
    <property type="entry name" value="Carb_kinase_FGGY_CS"/>
</dbReference>
<comment type="subunit">
    <text evidence="12">Homotetramer and homodimer (in equilibrium).</text>
</comment>
<dbReference type="GO" id="GO:0005524">
    <property type="term" value="F:ATP binding"/>
    <property type="evidence" value="ECO:0007669"/>
    <property type="project" value="UniProtKB-KW"/>
</dbReference>
<dbReference type="Pfam" id="PF02782">
    <property type="entry name" value="FGGY_C"/>
    <property type="match status" value="1"/>
</dbReference>
<dbReference type="PROSITE" id="PS00445">
    <property type="entry name" value="FGGY_KINASES_2"/>
    <property type="match status" value="1"/>
</dbReference>
<keyword evidence="5" id="KW-0547">Nucleotide-binding</keyword>
<evidence type="ECO:0000256" key="1">
    <source>
        <dbReference type="ARBA" id="ARBA00005190"/>
    </source>
</evidence>
<feature type="domain" description="Carbohydrate kinase FGGY C-terminal" evidence="15">
    <location>
        <begin position="263"/>
        <end position="449"/>
    </location>
</feature>
<dbReference type="GO" id="GO:0006072">
    <property type="term" value="P:glycerol-3-phosphate metabolic process"/>
    <property type="evidence" value="ECO:0007669"/>
    <property type="project" value="InterPro"/>
</dbReference>
<evidence type="ECO:0000313" key="17">
    <source>
        <dbReference type="Proteomes" id="UP000294292"/>
    </source>
</evidence>
<evidence type="ECO:0000256" key="4">
    <source>
        <dbReference type="ARBA" id="ARBA00022679"/>
    </source>
</evidence>
<dbReference type="FunFam" id="3.30.420.40:FF:000008">
    <property type="entry name" value="Glycerol kinase"/>
    <property type="match status" value="1"/>
</dbReference>
<dbReference type="EC" id="2.7.1.30" evidence="3"/>
<evidence type="ECO:0000256" key="12">
    <source>
        <dbReference type="ARBA" id="ARBA00063665"/>
    </source>
</evidence>
<gene>
    <name evidence="16" type="primary">glpK</name>
    <name evidence="16" type="ORF">E2636_16505</name>
</gene>
<dbReference type="InterPro" id="IPR018485">
    <property type="entry name" value="FGGY_C"/>
</dbReference>
<dbReference type="InterPro" id="IPR043129">
    <property type="entry name" value="ATPase_NBD"/>
</dbReference>
<accession>A0A4P7A1G4</accession>
<dbReference type="InterPro" id="IPR000577">
    <property type="entry name" value="Carb_kinase_FGGY"/>
</dbReference>
<evidence type="ECO:0000256" key="7">
    <source>
        <dbReference type="ARBA" id="ARBA00022798"/>
    </source>
</evidence>
<comment type="pathway">
    <text evidence="1">Polyol metabolism; glycerol degradation via glycerol kinase pathway; sn-glycerol 3-phosphate from glycerol: step 1/1.</text>
</comment>
<dbReference type="Proteomes" id="UP000294292">
    <property type="component" value="Chromosome"/>
</dbReference>
<dbReference type="CDD" id="cd07769">
    <property type="entry name" value="ASKHA_NBD_FGGY_GK"/>
    <property type="match status" value="1"/>
</dbReference>
<dbReference type="GO" id="GO:0005829">
    <property type="term" value="C:cytosol"/>
    <property type="evidence" value="ECO:0007669"/>
    <property type="project" value="TreeGrafter"/>
</dbReference>
<comment type="similarity">
    <text evidence="2 13">Belongs to the FGGY kinase family.</text>
</comment>
<keyword evidence="8" id="KW-0067">ATP-binding</keyword>